<keyword evidence="2" id="KW-1185">Reference proteome</keyword>
<name>A0A8X6QYP9_NEPPI</name>
<evidence type="ECO:0000313" key="1">
    <source>
        <dbReference type="EMBL" id="GFU37659.1"/>
    </source>
</evidence>
<comment type="caution">
    <text evidence="1">The sequence shown here is derived from an EMBL/GenBank/DDBJ whole genome shotgun (WGS) entry which is preliminary data.</text>
</comment>
<dbReference type="Proteomes" id="UP000887013">
    <property type="component" value="Unassembled WGS sequence"/>
</dbReference>
<dbReference type="AlphaFoldDB" id="A0A8X6QYP9"/>
<evidence type="ECO:0000313" key="2">
    <source>
        <dbReference type="Proteomes" id="UP000887013"/>
    </source>
</evidence>
<reference evidence="1" key="1">
    <citation type="submission" date="2020-08" db="EMBL/GenBank/DDBJ databases">
        <title>Multicomponent nature underlies the extraordinary mechanical properties of spider dragline silk.</title>
        <authorList>
            <person name="Kono N."/>
            <person name="Nakamura H."/>
            <person name="Mori M."/>
            <person name="Yoshida Y."/>
            <person name="Ohtoshi R."/>
            <person name="Malay A.D."/>
            <person name="Moran D.A.P."/>
            <person name="Tomita M."/>
            <person name="Numata K."/>
            <person name="Arakawa K."/>
        </authorList>
    </citation>
    <scope>NUCLEOTIDE SEQUENCE</scope>
</reference>
<proteinExistence type="predicted"/>
<sequence length="373" mass="44476">MINAVMPLEQLALIRTAINVYRIREFSALEKGGEYSLSRMPSKKWESLVEKNLPTLKNSSILLKRVSNLMRPLNEEANAWTADHYYILEFQSISLSIDYQWRSNGTIDRLKTARSFIQSENFDSSRRFQMACIYWLEEDARRLWNEMHPLFKKKFSQSFLPDSNRVWRAIVGEWVKYLESGVEKWSHHSFLHPLSWYCRDGAALQGCLLENLSPLERSEVFRELINENTFNHKRVFCLTRMTVNERDEIFAKKPGKILKVFMNWPMQYHFEEMADRIFIHLSGPSFQGFLHDIICLKIKRDWNDFDYVELLKTAWNQSSEPLKKFVQSKEEFYKFLVDACEHNSNKPFKKPCKPCRNVRNIIIRSKKRKFRTN</sequence>
<accession>A0A8X6QYP9</accession>
<gene>
    <name evidence="1" type="primary">NCL1_48578</name>
    <name evidence="1" type="ORF">NPIL_464081</name>
</gene>
<organism evidence="1 2">
    <name type="scientific">Nephila pilipes</name>
    <name type="common">Giant wood spider</name>
    <name type="synonym">Nephila maculata</name>
    <dbReference type="NCBI Taxonomy" id="299642"/>
    <lineage>
        <taxon>Eukaryota</taxon>
        <taxon>Metazoa</taxon>
        <taxon>Ecdysozoa</taxon>
        <taxon>Arthropoda</taxon>
        <taxon>Chelicerata</taxon>
        <taxon>Arachnida</taxon>
        <taxon>Araneae</taxon>
        <taxon>Araneomorphae</taxon>
        <taxon>Entelegynae</taxon>
        <taxon>Araneoidea</taxon>
        <taxon>Nephilidae</taxon>
        <taxon>Nephila</taxon>
    </lineage>
</organism>
<protein>
    <submittedName>
        <fullName evidence="1">Uncharacterized protein</fullName>
    </submittedName>
</protein>
<dbReference type="OrthoDB" id="7666874at2759"/>
<dbReference type="EMBL" id="BMAW01084251">
    <property type="protein sequence ID" value="GFU37659.1"/>
    <property type="molecule type" value="Genomic_DNA"/>
</dbReference>